<comment type="function">
    <text evidence="5">Key component of the cytosolic iron-sulfur protein assembly (CIA) complex, a multiprotein complex that mediates the incorporation of iron-sulfur cluster into apoproteins specifically involved in DNA metabolism and genomic integrity. In the CIA complex, MMS19 acts as an adapter between early-acting CIA components and a subset of cellular target iron-sulfur proteins.</text>
</comment>
<dbReference type="InParanoid" id="A0A6P8Z376"/>
<comment type="subunit">
    <text evidence="5">Component of the CIA complex.</text>
</comment>
<dbReference type="PANTHER" id="PTHR12891:SF0">
    <property type="entry name" value="MMS19 NUCLEOTIDE EXCISION REPAIR PROTEIN HOMOLOG"/>
    <property type="match status" value="1"/>
</dbReference>
<evidence type="ECO:0000256" key="4">
    <source>
        <dbReference type="ARBA" id="ARBA00023242"/>
    </source>
</evidence>
<dbReference type="GO" id="GO:0051604">
    <property type="term" value="P:protein maturation"/>
    <property type="evidence" value="ECO:0007669"/>
    <property type="project" value="UniProtKB-UniRule"/>
</dbReference>
<keyword evidence="5" id="KW-0206">Cytoskeleton</keyword>
<reference evidence="9" key="1">
    <citation type="submission" date="2025-08" db="UniProtKB">
        <authorList>
            <consortium name="RefSeq"/>
        </authorList>
    </citation>
    <scope>IDENTIFICATION</scope>
    <source>
        <tissue evidence="9">Total insect</tissue>
    </source>
</reference>
<comment type="similarity">
    <text evidence="2 5">Belongs to the MET18/MMS19 family.</text>
</comment>
<evidence type="ECO:0000313" key="9">
    <source>
        <dbReference type="RefSeq" id="XP_034244485.1"/>
    </source>
</evidence>
<evidence type="ECO:0000256" key="1">
    <source>
        <dbReference type="ARBA" id="ARBA00004123"/>
    </source>
</evidence>
<name>A0A6P8Z376_THRPL</name>
<dbReference type="InterPro" id="IPR016024">
    <property type="entry name" value="ARM-type_fold"/>
</dbReference>
<evidence type="ECO:0000256" key="5">
    <source>
        <dbReference type="RuleBase" id="RU367072"/>
    </source>
</evidence>
<keyword evidence="3" id="KW-0677">Repeat</keyword>
<dbReference type="Pfam" id="PF14500">
    <property type="entry name" value="MMS19_N"/>
    <property type="match status" value="1"/>
</dbReference>
<dbReference type="AlphaFoldDB" id="A0A6P8Z376"/>
<comment type="subcellular location">
    <subcellularLocation>
        <location evidence="5">Cytoplasm</location>
        <location evidence="5">Cytoskeleton</location>
        <location evidence="5">Spindle</location>
    </subcellularLocation>
    <subcellularLocation>
        <location evidence="1 5">Nucleus</location>
    </subcellularLocation>
</comment>
<dbReference type="Proteomes" id="UP000515158">
    <property type="component" value="Unplaced"/>
</dbReference>
<dbReference type="GeneID" id="117647084"/>
<dbReference type="InterPro" id="IPR029240">
    <property type="entry name" value="MMS19_N"/>
</dbReference>
<evidence type="ECO:0000259" key="7">
    <source>
        <dbReference type="Pfam" id="PF14500"/>
    </source>
</evidence>
<evidence type="ECO:0000256" key="3">
    <source>
        <dbReference type="ARBA" id="ARBA00022737"/>
    </source>
</evidence>
<dbReference type="GO" id="GO:0016226">
    <property type="term" value="P:iron-sulfur cluster assembly"/>
    <property type="evidence" value="ECO:0007669"/>
    <property type="project" value="UniProtKB-UniRule"/>
</dbReference>
<dbReference type="KEGG" id="tpal:117647084"/>
<dbReference type="GO" id="GO:0006281">
    <property type="term" value="P:DNA repair"/>
    <property type="evidence" value="ECO:0007669"/>
    <property type="project" value="UniProtKB-UniRule"/>
</dbReference>
<sequence>MAAPWDKETLCQAIKEDPAFCTSCPSVSAEILARRLPLVKLVEFLKDLLTDPEPSQRAQGILVLSSALRDLPADFLREDEVRFIIEFFCDRLKDHHDVIPAALKGILTIISMKNFPKELPSQILSTLMLNITCQSQRQEDRRTIYRILDALVVPHYEDLKCMGPDLVYHIITSIDGERDPRNLNYLFSMLPAILRTVSLGHLTEDFFEVMACYFPVDFQPAAADPNQISREKLAFGLSECLTAIPEFCEFSIPLLLEKLDSSLRLAKLDSLQLLMKGCVVFHPNDLAVHLIPIWMSLSREVLNGLDSEVKTAAREALTILLRNLAELPSDVAGQLSPMRQLLGDVISASVSALGQVQTALFMPSLELLLAAAKSCREACQHVLTTVFPLFIDNFKGKTEVGDKTVYLCTMSRFLAVCKELKVTPERIPDISVQWSSIVQLFFQAAKHDNPTLRKEALVGLTILGSTLNEVESKNLFNLLCEMVDGENSKEVRDHCTLCLKEMASFHSHDVIKHVLAEKLNITDVQREDVRFERHLAIQCSLAALQPFSELILPNVIDLVVLSHDEHQAVCALTHLRVLLEESQNSNSHVFECLHKCDFVLRVIKWWFSSIDKVNGPGFVNSDAILSEMCHVISAVMRNLNQREQTLVHEKTEPLFKSSTKDDIRAVDLLEAVLGYLHPGVVLNETRVLCPTLAFIAIFRSEPKTVVSASRLLASLINKIPDENLLNEILADVSKLQDEVIGKDNEQAAVQSTALLGWVIKGLAMRGHRQLESWIDKLINLVGDSRNLIALSAAGAFEVIMAESPVFLNRESYCVIRLLYRQRVFVGSLKLIKTSRMVPIEQRSPYLMAFTNLLSGVPHNVLHPHLKEVLPMLLESLSQKSVLLLQAALDALRGLLVDENFSNELRDQIQSIVPRLLPLAANQDSIAVRRMALNCMVLLSKLPTELLLPFRNEVIIGLESCLNDPKRLVRRDAVVALSRWTMMDAPRGK</sequence>
<keyword evidence="4 5" id="KW-0539">Nucleus</keyword>
<feature type="domain" description="MMS19 N-terminal" evidence="7">
    <location>
        <begin position="42"/>
        <end position="303"/>
    </location>
</feature>
<dbReference type="OrthoDB" id="342900at2759"/>
<evidence type="ECO:0000313" key="8">
    <source>
        <dbReference type="Proteomes" id="UP000515158"/>
    </source>
</evidence>
<keyword evidence="5" id="KW-0227">DNA damage</keyword>
<keyword evidence="5" id="KW-0234">DNA repair</keyword>
<keyword evidence="8" id="KW-1185">Reference proteome</keyword>
<dbReference type="InterPro" id="IPR024687">
    <property type="entry name" value="MMS19_C"/>
</dbReference>
<accession>A0A6P8Z376</accession>
<dbReference type="PANTHER" id="PTHR12891">
    <property type="entry name" value="DNA REPAIR/TRANSCRIPTION PROTEIN MET18/MMS19"/>
    <property type="match status" value="1"/>
</dbReference>
<dbReference type="GO" id="GO:0005819">
    <property type="term" value="C:spindle"/>
    <property type="evidence" value="ECO:0007669"/>
    <property type="project" value="UniProtKB-SubCell"/>
</dbReference>
<dbReference type="CTD" id="64210"/>
<dbReference type="RefSeq" id="XP_034244485.1">
    <property type="nucleotide sequence ID" value="XM_034388594.1"/>
</dbReference>
<dbReference type="InterPro" id="IPR011989">
    <property type="entry name" value="ARM-like"/>
</dbReference>
<evidence type="ECO:0000259" key="6">
    <source>
        <dbReference type="Pfam" id="PF12460"/>
    </source>
</evidence>
<protein>
    <recommendedName>
        <fullName evidence="5">MMS19 nucleotide excision repair protein</fullName>
    </recommendedName>
</protein>
<dbReference type="GO" id="GO:0005634">
    <property type="term" value="C:nucleus"/>
    <property type="evidence" value="ECO:0007669"/>
    <property type="project" value="UniProtKB-SubCell"/>
</dbReference>
<dbReference type="InterPro" id="IPR039920">
    <property type="entry name" value="MMS19"/>
</dbReference>
<feature type="domain" description="MMS19 C-terminal" evidence="6">
    <location>
        <begin position="554"/>
        <end position="938"/>
    </location>
</feature>
<gene>
    <name evidence="9" type="primary">LOC117647084</name>
</gene>
<evidence type="ECO:0000256" key="2">
    <source>
        <dbReference type="ARBA" id="ARBA00009340"/>
    </source>
</evidence>
<organism evidence="9">
    <name type="scientific">Thrips palmi</name>
    <name type="common">Melon thrips</name>
    <dbReference type="NCBI Taxonomy" id="161013"/>
    <lineage>
        <taxon>Eukaryota</taxon>
        <taxon>Metazoa</taxon>
        <taxon>Ecdysozoa</taxon>
        <taxon>Arthropoda</taxon>
        <taxon>Hexapoda</taxon>
        <taxon>Insecta</taxon>
        <taxon>Pterygota</taxon>
        <taxon>Neoptera</taxon>
        <taxon>Paraneoptera</taxon>
        <taxon>Thysanoptera</taxon>
        <taxon>Terebrantia</taxon>
        <taxon>Thripoidea</taxon>
        <taxon>Thripidae</taxon>
        <taxon>Thrips</taxon>
    </lineage>
</organism>
<dbReference type="Pfam" id="PF12460">
    <property type="entry name" value="MMS19_C"/>
    <property type="match status" value="1"/>
</dbReference>
<proteinExistence type="inferred from homology"/>
<dbReference type="Gene3D" id="1.25.10.10">
    <property type="entry name" value="Leucine-rich Repeat Variant"/>
    <property type="match status" value="2"/>
</dbReference>
<dbReference type="GO" id="GO:0097361">
    <property type="term" value="C:cytosolic [4Fe-4S] assembly targeting complex"/>
    <property type="evidence" value="ECO:0007669"/>
    <property type="project" value="UniProtKB-UniRule"/>
</dbReference>
<keyword evidence="5" id="KW-0963">Cytoplasm</keyword>
<dbReference type="FunCoup" id="A0A6P8Z376">
    <property type="interactions" value="2190"/>
</dbReference>
<dbReference type="SUPFAM" id="SSF48371">
    <property type="entry name" value="ARM repeat"/>
    <property type="match status" value="2"/>
</dbReference>